<keyword evidence="2" id="KW-1185">Reference proteome</keyword>
<dbReference type="eggNOG" id="ENOG5032AI7">
    <property type="taxonomic scope" value="Bacteria"/>
</dbReference>
<evidence type="ECO:0000313" key="2">
    <source>
        <dbReference type="Proteomes" id="UP000028984"/>
    </source>
</evidence>
<evidence type="ECO:0000313" key="1">
    <source>
        <dbReference type="EMBL" id="KFI86388.1"/>
    </source>
</evidence>
<sequence>MEYNGFFYHQRTPLPSYDGFITVELSERPVRYHIQPLFACGMSGQECHTMALAACRIACNCADAIRGKLSVARLQRALTAPCLERLQTMQYLLDIHMATHPEIKAKFCYLPTVPNLINGMIISDTIMELAVLMTIGQENLRVNLKFKYIGSRWMCVFADLG</sequence>
<organism evidence="1 2">
    <name type="scientific">Bifidobacterium reuteri DSM 23975</name>
    <dbReference type="NCBI Taxonomy" id="1437610"/>
    <lineage>
        <taxon>Bacteria</taxon>
        <taxon>Bacillati</taxon>
        <taxon>Actinomycetota</taxon>
        <taxon>Actinomycetes</taxon>
        <taxon>Bifidobacteriales</taxon>
        <taxon>Bifidobacteriaceae</taxon>
        <taxon>Bifidobacterium</taxon>
    </lineage>
</organism>
<dbReference type="Proteomes" id="UP000028984">
    <property type="component" value="Unassembled WGS sequence"/>
</dbReference>
<gene>
    <name evidence="1" type="ORF">BREU_1569</name>
</gene>
<dbReference type="AlphaFoldDB" id="A0A087CSY8"/>
<name>A0A087CSY8_9BIFI</name>
<protein>
    <submittedName>
        <fullName evidence="1">Uncharacterized protein</fullName>
    </submittedName>
</protein>
<accession>A0A087CSY8</accession>
<dbReference type="STRING" id="1437610.BREU_1569"/>
<comment type="caution">
    <text evidence="1">The sequence shown here is derived from an EMBL/GenBank/DDBJ whole genome shotgun (WGS) entry which is preliminary data.</text>
</comment>
<reference evidence="1 2" key="1">
    <citation type="submission" date="2014-03" db="EMBL/GenBank/DDBJ databases">
        <title>Genomics of Bifidobacteria.</title>
        <authorList>
            <person name="Ventura M."/>
            <person name="Milani C."/>
            <person name="Lugli G.A."/>
        </authorList>
    </citation>
    <scope>NUCLEOTIDE SEQUENCE [LARGE SCALE GENOMIC DNA]</scope>
    <source>
        <strain evidence="1 2">DSM 23975</strain>
    </source>
</reference>
<dbReference type="EMBL" id="JGZK01000005">
    <property type="protein sequence ID" value="KFI86388.1"/>
    <property type="molecule type" value="Genomic_DNA"/>
</dbReference>
<proteinExistence type="predicted"/>